<dbReference type="EMBL" id="UGGU01000003">
    <property type="protein sequence ID" value="STO31256.1"/>
    <property type="molecule type" value="Genomic_DNA"/>
</dbReference>
<dbReference type="PANTHER" id="PTHR37946:SF1">
    <property type="entry name" value="SLL1969 PROTEIN"/>
    <property type="match status" value="1"/>
</dbReference>
<evidence type="ECO:0000259" key="1">
    <source>
        <dbReference type="Pfam" id="PF05057"/>
    </source>
</evidence>
<dbReference type="InterPro" id="IPR029058">
    <property type="entry name" value="AB_hydrolase_fold"/>
</dbReference>
<dbReference type="RefSeq" id="WP_115269398.1">
    <property type="nucleotide sequence ID" value="NZ_CASFEE010000003.1"/>
</dbReference>
<accession>A0A377GWF5</accession>
<dbReference type="AlphaFoldDB" id="A0A377GWF5"/>
<dbReference type="Proteomes" id="UP000255328">
    <property type="component" value="Unassembled WGS sequence"/>
</dbReference>
<keyword evidence="3" id="KW-1185">Reference proteome</keyword>
<reference evidence="2 3" key="1">
    <citation type="submission" date="2018-06" db="EMBL/GenBank/DDBJ databases">
        <authorList>
            <consortium name="Pathogen Informatics"/>
            <person name="Doyle S."/>
        </authorList>
    </citation>
    <scope>NUCLEOTIDE SEQUENCE [LARGE SCALE GENOMIC DNA]</scope>
    <source>
        <strain evidence="2 3">NCTC10723</strain>
    </source>
</reference>
<dbReference type="PANTHER" id="PTHR37946">
    <property type="entry name" value="SLL1969 PROTEIN"/>
    <property type="match status" value="1"/>
</dbReference>
<evidence type="ECO:0000313" key="3">
    <source>
        <dbReference type="Proteomes" id="UP000255328"/>
    </source>
</evidence>
<proteinExistence type="predicted"/>
<feature type="domain" description="DUF676" evidence="1">
    <location>
        <begin position="5"/>
        <end position="85"/>
    </location>
</feature>
<evidence type="ECO:0000313" key="2">
    <source>
        <dbReference type="EMBL" id="STO31256.1"/>
    </source>
</evidence>
<name>A0A377GWF5_9FUSO</name>
<dbReference type="Gene3D" id="3.40.50.1820">
    <property type="entry name" value="alpha/beta hydrolase"/>
    <property type="match status" value="1"/>
</dbReference>
<protein>
    <recommendedName>
        <fullName evidence="1">DUF676 domain-containing protein</fullName>
    </recommendedName>
</protein>
<dbReference type="SUPFAM" id="SSF53474">
    <property type="entry name" value="alpha/beta-Hydrolases"/>
    <property type="match status" value="1"/>
</dbReference>
<dbReference type="InterPro" id="IPR007751">
    <property type="entry name" value="DUF676_lipase-like"/>
</dbReference>
<organism evidence="2 3">
    <name type="scientific">Fusobacterium necrogenes</name>
    <dbReference type="NCBI Taxonomy" id="858"/>
    <lineage>
        <taxon>Bacteria</taxon>
        <taxon>Fusobacteriati</taxon>
        <taxon>Fusobacteriota</taxon>
        <taxon>Fusobacteriia</taxon>
        <taxon>Fusobacteriales</taxon>
        <taxon>Fusobacteriaceae</taxon>
        <taxon>Fusobacterium</taxon>
    </lineage>
</organism>
<gene>
    <name evidence="2" type="ORF">NCTC10723_00701</name>
</gene>
<dbReference type="OrthoDB" id="9775557at2"/>
<dbReference type="Pfam" id="PF05057">
    <property type="entry name" value="DUF676"/>
    <property type="match status" value="1"/>
</dbReference>
<sequence>MSFRIVLIHGFNKSYRDMKPLQENLELLGYRVENLNFPLTFPDIKFSENMLKEFLLDLKYGGLNEKEEIILIGYGLGGKLIERTLRDVEVKGIVDKIILISAPLKDSVIHRRLKRIFPILDNIFKPLRILSKKSSFKLDESIEVGVIIGTEPCGVFSRWLGEESDGVVNFRECIYEGAKEILKIPLVHNEIHKKMGTAKYINNFIAKGVFRIE</sequence>